<feature type="region of interest" description="Disordered" evidence="1">
    <location>
        <begin position="335"/>
        <end position="366"/>
    </location>
</feature>
<dbReference type="EMBL" id="LR882967">
    <property type="protein sequence ID" value="CAD5949679.1"/>
    <property type="molecule type" value="Genomic_DNA"/>
</dbReference>
<evidence type="ECO:0008006" key="4">
    <source>
        <dbReference type="Google" id="ProtNLM"/>
    </source>
</evidence>
<proteinExistence type="predicted"/>
<dbReference type="Gene3D" id="3.40.50.1110">
    <property type="entry name" value="SGNH hydrolase"/>
    <property type="match status" value="1"/>
</dbReference>
<keyword evidence="3" id="KW-1185">Reference proteome</keyword>
<reference evidence="2" key="1">
    <citation type="submission" date="2020-09" db="EMBL/GenBank/DDBJ databases">
        <authorList>
            <person name="Blom J."/>
        </authorList>
    </citation>
    <scope>NUCLEOTIDE SEQUENCE</scope>
    <source>
        <strain evidence="2">No.713</strain>
    </source>
</reference>
<feature type="region of interest" description="Disordered" evidence="1">
    <location>
        <begin position="76"/>
        <end position="119"/>
    </location>
</feature>
<dbReference type="InterPro" id="IPR007407">
    <property type="entry name" value="DUF459"/>
</dbReference>
<dbReference type="Proteomes" id="UP001153719">
    <property type="component" value="Chromosome"/>
</dbReference>
<dbReference type="InterPro" id="IPR036514">
    <property type="entry name" value="SGNH_hydro_sf"/>
</dbReference>
<evidence type="ECO:0000256" key="1">
    <source>
        <dbReference type="SAM" id="MobiDB-lite"/>
    </source>
</evidence>
<feature type="compositionally biased region" description="Polar residues" evidence="1">
    <location>
        <begin position="343"/>
        <end position="366"/>
    </location>
</feature>
<organism evidence="2 3">
    <name type="scientific">Planktothrix pseudagardhii</name>
    <dbReference type="NCBI Taxonomy" id="132604"/>
    <lineage>
        <taxon>Bacteria</taxon>
        <taxon>Bacillati</taxon>
        <taxon>Cyanobacteriota</taxon>
        <taxon>Cyanophyceae</taxon>
        <taxon>Oscillatoriophycideae</taxon>
        <taxon>Oscillatoriales</taxon>
        <taxon>Microcoleaceae</taxon>
        <taxon>Planktothrix</taxon>
    </lineage>
</organism>
<protein>
    <recommendedName>
        <fullName evidence="4">DUF459 domain-containing protein</fullName>
    </recommendedName>
</protein>
<feature type="compositionally biased region" description="Polar residues" evidence="1">
    <location>
        <begin position="76"/>
        <end position="86"/>
    </location>
</feature>
<name>A0A9W4G605_9CYAN</name>
<dbReference type="KEGG" id="ppsu:NO713_02475"/>
<dbReference type="RefSeq" id="WP_254173845.1">
    <property type="nucleotide sequence ID" value="NZ_LR882967.1"/>
</dbReference>
<dbReference type="Pfam" id="PF04311">
    <property type="entry name" value="DUF459"/>
    <property type="match status" value="1"/>
</dbReference>
<evidence type="ECO:0000313" key="2">
    <source>
        <dbReference type="EMBL" id="CAD5949679.1"/>
    </source>
</evidence>
<feature type="compositionally biased region" description="Pro residues" evidence="1">
    <location>
        <begin position="87"/>
        <end position="99"/>
    </location>
</feature>
<evidence type="ECO:0000313" key="3">
    <source>
        <dbReference type="Proteomes" id="UP001153719"/>
    </source>
</evidence>
<sequence>MKDREFLLLVCLVSLTLIFSNFSLFLKSIASSSFLQPPLKQAAQQLKLEGFRQTEQAFWNQIKDVNLDQLSPPTEIATLNSGELSPQPKPLTTPNPQPTQKPISSATKKSVSLPPKPKPPVEKPYTRFLFVGDSIMFDLGVKLQYNLRKTYKINNTKLDYKVSSGLNRIDYYNWYNRTTTLLKSYKPDVVVILFGGNDGQDIIDKNGRYYPLFTPGWEKTYQERVERYAKLLSTSSVRKVYWVGQPMSRRPRYNRIFSVLNKIYGTVSQTYPKIEYISTWGTFASGGKYAALVVDKSGKRRSVKINDGVHFTSHGANIISEVVLEQMKKDKIVTIKSKPAKSASPQPKLTPSSVSKSPTQKSAQMP</sequence>
<gene>
    <name evidence="2" type="ORF">NO713_02475</name>
</gene>
<dbReference type="SUPFAM" id="SSF52266">
    <property type="entry name" value="SGNH hydrolase"/>
    <property type="match status" value="1"/>
</dbReference>
<accession>A0A9W4G605</accession>
<dbReference type="AlphaFoldDB" id="A0A9W4G605"/>